<gene>
    <name evidence="2" type="ORF">ACFOOG_08390</name>
</gene>
<reference evidence="3" key="1">
    <citation type="journal article" date="2019" name="Int. J. Syst. Evol. Microbiol.">
        <title>The Global Catalogue of Microorganisms (GCM) 10K type strain sequencing project: providing services to taxonomists for standard genome sequencing and annotation.</title>
        <authorList>
            <consortium name="The Broad Institute Genomics Platform"/>
            <consortium name="The Broad Institute Genome Sequencing Center for Infectious Disease"/>
            <person name="Wu L."/>
            <person name="Ma J."/>
        </authorList>
    </citation>
    <scope>NUCLEOTIDE SEQUENCE [LARGE SCALE GENOMIC DNA]</scope>
    <source>
        <strain evidence="3">IBRC 10765</strain>
    </source>
</reference>
<dbReference type="Pfam" id="PF12680">
    <property type="entry name" value="SnoaL_2"/>
    <property type="match status" value="1"/>
</dbReference>
<dbReference type="Proteomes" id="UP001595617">
    <property type="component" value="Unassembled WGS sequence"/>
</dbReference>
<feature type="domain" description="SnoaL-like" evidence="1">
    <location>
        <begin position="7"/>
        <end position="110"/>
    </location>
</feature>
<dbReference type="SUPFAM" id="SSF54427">
    <property type="entry name" value="NTF2-like"/>
    <property type="match status" value="1"/>
</dbReference>
<dbReference type="RefSeq" id="WP_380695445.1">
    <property type="nucleotide sequence ID" value="NZ_JBHRYR010000003.1"/>
</dbReference>
<name>A0ABV7ZX95_9GAMM</name>
<accession>A0ABV7ZX95</accession>
<dbReference type="EMBL" id="JBHRYR010000003">
    <property type="protein sequence ID" value="MFC3852849.1"/>
    <property type="molecule type" value="Genomic_DNA"/>
</dbReference>
<protein>
    <submittedName>
        <fullName evidence="2">Nuclear transport factor 2 family protein</fullName>
    </submittedName>
</protein>
<keyword evidence="3" id="KW-1185">Reference proteome</keyword>
<dbReference type="InterPro" id="IPR032710">
    <property type="entry name" value="NTF2-like_dom_sf"/>
</dbReference>
<dbReference type="Gene3D" id="3.10.450.50">
    <property type="match status" value="1"/>
</dbReference>
<sequence>MMIEHIQRTYQNINAKSLDDGILQQLYTEDAVFIDPFHRIEGRDRLDAYFKQLYRNVRAINFTYGRAVQQDNRITMEWEMRVEHPRLKGGEPVNVSGITCFELEGERVKLHRDYFDAGEMLYENLPVLGRIIRTIKNRMGQ</sequence>
<comment type="caution">
    <text evidence="2">The sequence shown here is derived from an EMBL/GenBank/DDBJ whole genome shotgun (WGS) entry which is preliminary data.</text>
</comment>
<evidence type="ECO:0000313" key="3">
    <source>
        <dbReference type="Proteomes" id="UP001595617"/>
    </source>
</evidence>
<dbReference type="InterPro" id="IPR037401">
    <property type="entry name" value="SnoaL-like"/>
</dbReference>
<evidence type="ECO:0000259" key="1">
    <source>
        <dbReference type="Pfam" id="PF12680"/>
    </source>
</evidence>
<proteinExistence type="predicted"/>
<evidence type="ECO:0000313" key="2">
    <source>
        <dbReference type="EMBL" id="MFC3852849.1"/>
    </source>
</evidence>
<organism evidence="2 3">
    <name type="scientific">Saccharospirillum mangrovi</name>
    <dbReference type="NCBI Taxonomy" id="2161747"/>
    <lineage>
        <taxon>Bacteria</taxon>
        <taxon>Pseudomonadati</taxon>
        <taxon>Pseudomonadota</taxon>
        <taxon>Gammaproteobacteria</taxon>
        <taxon>Oceanospirillales</taxon>
        <taxon>Saccharospirillaceae</taxon>
        <taxon>Saccharospirillum</taxon>
    </lineage>
</organism>